<evidence type="ECO:0000313" key="3">
    <source>
        <dbReference type="Proteomes" id="UP000662637"/>
    </source>
</evidence>
<protein>
    <submittedName>
        <fullName evidence="2">Uncharacterized protein</fullName>
    </submittedName>
</protein>
<feature type="region of interest" description="Disordered" evidence="1">
    <location>
        <begin position="1"/>
        <end position="39"/>
    </location>
</feature>
<proteinExistence type="predicted"/>
<evidence type="ECO:0000256" key="1">
    <source>
        <dbReference type="SAM" id="MobiDB-lite"/>
    </source>
</evidence>
<gene>
    <name evidence="2" type="ORF">GHT09_000570</name>
</gene>
<dbReference type="EMBL" id="WJEC01007790">
    <property type="protein sequence ID" value="KAF7467953.1"/>
    <property type="molecule type" value="Genomic_DNA"/>
</dbReference>
<dbReference type="Proteomes" id="UP000662637">
    <property type="component" value="Unassembled WGS sequence"/>
</dbReference>
<name>A0A834UQU6_MARMO</name>
<dbReference type="AlphaFoldDB" id="A0A834UQU6"/>
<reference evidence="2" key="1">
    <citation type="submission" date="2020-08" db="EMBL/GenBank/DDBJ databases">
        <authorList>
            <person name="Shumante A."/>
            <person name="Zimin A.V."/>
            <person name="Puiu D."/>
            <person name="Salzberg S.L."/>
        </authorList>
    </citation>
    <scope>NUCLEOTIDE SEQUENCE</scope>
    <source>
        <strain evidence="2">WC2-LM</strain>
        <tissue evidence="2">Liver</tissue>
    </source>
</reference>
<accession>A0A834UQU6</accession>
<sequence length="122" mass="12865">MSKGLGRSPGGDLQTGHLPHLQDRQSGSAEPIRCTGPSRRGFNLVGQLPNLGSSGCSLPQEIRAVLCCDNELAHWECSGNRTPSRQRGVSSASGLWNTEWAELEPTQPAAKGAVQHAVPTPG</sequence>
<evidence type="ECO:0000313" key="2">
    <source>
        <dbReference type="EMBL" id="KAF7467953.1"/>
    </source>
</evidence>
<organism evidence="2 3">
    <name type="scientific">Marmota monax</name>
    <name type="common">Woodchuck</name>
    <dbReference type="NCBI Taxonomy" id="9995"/>
    <lineage>
        <taxon>Eukaryota</taxon>
        <taxon>Metazoa</taxon>
        <taxon>Chordata</taxon>
        <taxon>Craniata</taxon>
        <taxon>Vertebrata</taxon>
        <taxon>Euteleostomi</taxon>
        <taxon>Mammalia</taxon>
        <taxon>Eutheria</taxon>
        <taxon>Euarchontoglires</taxon>
        <taxon>Glires</taxon>
        <taxon>Rodentia</taxon>
        <taxon>Sciuromorpha</taxon>
        <taxon>Sciuridae</taxon>
        <taxon>Xerinae</taxon>
        <taxon>Marmotini</taxon>
        <taxon>Marmota</taxon>
    </lineage>
</organism>
<comment type="caution">
    <text evidence="2">The sequence shown here is derived from an EMBL/GenBank/DDBJ whole genome shotgun (WGS) entry which is preliminary data.</text>
</comment>